<feature type="domain" description="Impact N-terminal" evidence="8">
    <location>
        <begin position="153"/>
        <end position="263"/>
    </location>
</feature>
<evidence type="ECO:0000256" key="7">
    <source>
        <dbReference type="SAM" id="MobiDB-lite"/>
    </source>
</evidence>
<dbReference type="OrthoDB" id="69641at2759"/>
<dbReference type="InterPro" id="IPR016135">
    <property type="entry name" value="UBQ-conjugating_enzyme/RWD"/>
</dbReference>
<accession>X6LEA6</accession>
<reference evidence="10 11" key="1">
    <citation type="journal article" date="2013" name="Curr. Biol.">
        <title>The Genome of the Foraminiferan Reticulomyxa filosa.</title>
        <authorList>
            <person name="Glockner G."/>
            <person name="Hulsmann N."/>
            <person name="Schleicher M."/>
            <person name="Noegel A.A."/>
            <person name="Eichinger L."/>
            <person name="Gallinger C."/>
            <person name="Pawlowski J."/>
            <person name="Sierra R."/>
            <person name="Euteneuer U."/>
            <person name="Pillet L."/>
            <person name="Moustafa A."/>
            <person name="Platzer M."/>
            <person name="Groth M."/>
            <person name="Szafranski K."/>
            <person name="Schliwa M."/>
        </authorList>
    </citation>
    <scope>NUCLEOTIDE SEQUENCE [LARGE SCALE GENOMIC DNA]</scope>
</reference>
<dbReference type="InterPro" id="IPR006575">
    <property type="entry name" value="RWD_dom"/>
</dbReference>
<dbReference type="GO" id="GO:0005737">
    <property type="term" value="C:cytoplasm"/>
    <property type="evidence" value="ECO:0007669"/>
    <property type="project" value="UniProtKB-SubCell"/>
</dbReference>
<feature type="compositionally biased region" description="Polar residues" evidence="7">
    <location>
        <begin position="267"/>
        <end position="282"/>
    </location>
</feature>
<dbReference type="CDD" id="cd23820">
    <property type="entry name" value="RWD_RNF14"/>
    <property type="match status" value="1"/>
</dbReference>
<evidence type="ECO:0000313" key="10">
    <source>
        <dbReference type="EMBL" id="ETN99084.1"/>
    </source>
</evidence>
<gene>
    <name evidence="10" type="ORF">RFI_38405</name>
</gene>
<keyword evidence="5" id="KW-0810">Translation regulation</keyword>
<dbReference type="Pfam" id="PF01205">
    <property type="entry name" value="Impact_N"/>
    <property type="match status" value="1"/>
</dbReference>
<comment type="caution">
    <text evidence="10">The sequence shown here is derived from an EMBL/GenBank/DDBJ whole genome shotgun (WGS) entry which is preliminary data.</text>
</comment>
<evidence type="ECO:0000256" key="4">
    <source>
        <dbReference type="ARBA" id="ARBA00022491"/>
    </source>
</evidence>
<dbReference type="InterPro" id="IPR020568">
    <property type="entry name" value="Ribosomal_Su5_D2-typ_SF"/>
</dbReference>
<feature type="domain" description="RWD" evidence="9">
    <location>
        <begin position="3"/>
        <end position="80"/>
    </location>
</feature>
<evidence type="ECO:0008006" key="12">
    <source>
        <dbReference type="Google" id="ProtNLM"/>
    </source>
</evidence>
<evidence type="ECO:0000256" key="5">
    <source>
        <dbReference type="ARBA" id="ARBA00022845"/>
    </source>
</evidence>
<evidence type="ECO:0000256" key="1">
    <source>
        <dbReference type="ARBA" id="ARBA00004496"/>
    </source>
</evidence>
<evidence type="ECO:0000256" key="2">
    <source>
        <dbReference type="ARBA" id="ARBA00007665"/>
    </source>
</evidence>
<dbReference type="SUPFAM" id="SSF54495">
    <property type="entry name" value="UBC-like"/>
    <property type="match status" value="1"/>
</dbReference>
<keyword evidence="6" id="KW-0346">Stress response</keyword>
<comment type="similarity">
    <text evidence="2">Belongs to the IMPACT family.</text>
</comment>
<dbReference type="InterPro" id="IPR001498">
    <property type="entry name" value="Impact_N"/>
</dbReference>
<dbReference type="Gene3D" id="3.10.110.10">
    <property type="entry name" value="Ubiquitin Conjugating Enzyme"/>
    <property type="match status" value="1"/>
</dbReference>
<dbReference type="OMA" id="WVESISF"/>
<dbReference type="SUPFAM" id="SSF54211">
    <property type="entry name" value="Ribosomal protein S5 domain 2-like"/>
    <property type="match status" value="1"/>
</dbReference>
<dbReference type="Gene3D" id="3.30.230.30">
    <property type="entry name" value="Impact, N-terminal domain"/>
    <property type="match status" value="1"/>
</dbReference>
<comment type="subcellular location">
    <subcellularLocation>
        <location evidence="1">Cytoplasm</location>
    </subcellularLocation>
</comment>
<evidence type="ECO:0000259" key="8">
    <source>
        <dbReference type="Pfam" id="PF01205"/>
    </source>
</evidence>
<dbReference type="InterPro" id="IPR036956">
    <property type="entry name" value="Impact_N_sf"/>
</dbReference>
<sequence>MNDENYPIHFQFTLSKDYPLKVPPMYKIGIPWLKQLKKSLKKKKETPQDLLKRAQSELEAIWLKKKPDCVIYDWMQWLEEAWFPELFEKCKKKTDEKATNETADQKDKIEEEGDDKAVVGDTKLHTKLCFSNARHIRLANGIEVTCGLPLTDRKSTFQAFFSRVQTVDQVDDVVNQLKQDNKIARATHNIMAYRIAPNSSVDKTAHAIEGRDDDGEHSGGDKMLAVLRAMNALNVVVVVSRWYGGIHLGPDRFRHIGNLTRQIVEENTNSTGEKSAHASNKLSKPPTKNIEVGKSIVRSLLSDDDPSNADDWLTKFEVEVCNTSKNSELTLQKMTLKQVQKVFKKVSWVESISFAGTPVWHVRSLCTSYQLLKDLCKAK</sequence>
<name>X6LEA6_RETFI</name>
<keyword evidence="3" id="KW-0963">Cytoplasm</keyword>
<dbReference type="EMBL" id="ASPP01044967">
    <property type="protein sequence ID" value="ETN99084.1"/>
    <property type="molecule type" value="Genomic_DNA"/>
</dbReference>
<dbReference type="PANTHER" id="PTHR16301">
    <property type="entry name" value="IMPACT-RELATED"/>
    <property type="match status" value="1"/>
</dbReference>
<evidence type="ECO:0000256" key="3">
    <source>
        <dbReference type="ARBA" id="ARBA00022490"/>
    </source>
</evidence>
<keyword evidence="4" id="KW-0678">Repressor</keyword>
<keyword evidence="11" id="KW-1185">Reference proteome</keyword>
<proteinExistence type="inferred from homology"/>
<dbReference type="GO" id="GO:0140469">
    <property type="term" value="P:GCN2-mediated signaling"/>
    <property type="evidence" value="ECO:0007669"/>
    <property type="project" value="TreeGrafter"/>
</dbReference>
<organism evidence="10 11">
    <name type="scientific">Reticulomyxa filosa</name>
    <dbReference type="NCBI Taxonomy" id="46433"/>
    <lineage>
        <taxon>Eukaryota</taxon>
        <taxon>Sar</taxon>
        <taxon>Rhizaria</taxon>
        <taxon>Retaria</taxon>
        <taxon>Foraminifera</taxon>
        <taxon>Monothalamids</taxon>
        <taxon>Reticulomyxidae</taxon>
        <taxon>Reticulomyxa</taxon>
    </lineage>
</organism>
<dbReference type="Proteomes" id="UP000023152">
    <property type="component" value="Unassembled WGS sequence"/>
</dbReference>
<evidence type="ECO:0000313" key="11">
    <source>
        <dbReference type="Proteomes" id="UP000023152"/>
    </source>
</evidence>
<protein>
    <recommendedName>
        <fullName evidence="12">Impact N-terminal domain-containing protein</fullName>
    </recommendedName>
</protein>
<feature type="region of interest" description="Disordered" evidence="7">
    <location>
        <begin position="94"/>
        <end position="114"/>
    </location>
</feature>
<evidence type="ECO:0000256" key="6">
    <source>
        <dbReference type="ARBA" id="ARBA00023016"/>
    </source>
</evidence>
<dbReference type="InterPro" id="IPR023582">
    <property type="entry name" value="Impact"/>
</dbReference>
<dbReference type="Pfam" id="PF05773">
    <property type="entry name" value="RWD"/>
    <property type="match status" value="1"/>
</dbReference>
<evidence type="ECO:0000259" key="9">
    <source>
        <dbReference type="Pfam" id="PF05773"/>
    </source>
</evidence>
<dbReference type="GO" id="GO:0006446">
    <property type="term" value="P:regulation of translational initiation"/>
    <property type="evidence" value="ECO:0007669"/>
    <property type="project" value="TreeGrafter"/>
</dbReference>
<dbReference type="AlphaFoldDB" id="X6LEA6"/>
<feature type="region of interest" description="Disordered" evidence="7">
    <location>
        <begin position="267"/>
        <end position="288"/>
    </location>
</feature>
<dbReference type="PANTHER" id="PTHR16301:SF25">
    <property type="entry name" value="PROTEIN IMPACT"/>
    <property type="match status" value="1"/>
</dbReference>